<dbReference type="Proteomes" id="UP000199777">
    <property type="component" value="Unassembled WGS sequence"/>
</dbReference>
<evidence type="ECO:0000256" key="1">
    <source>
        <dbReference type="SAM" id="MobiDB-lite"/>
    </source>
</evidence>
<organism evidence="2 3">
    <name type="scientific">Salimicrobium salexigens</name>
    <dbReference type="NCBI Taxonomy" id="908941"/>
    <lineage>
        <taxon>Bacteria</taxon>
        <taxon>Bacillati</taxon>
        <taxon>Bacillota</taxon>
        <taxon>Bacilli</taxon>
        <taxon>Bacillales</taxon>
        <taxon>Bacillaceae</taxon>
        <taxon>Salimicrobium</taxon>
    </lineage>
</organism>
<proteinExistence type="predicted"/>
<protein>
    <submittedName>
        <fullName evidence="2">Uncharacterized protein</fullName>
    </submittedName>
</protein>
<dbReference type="EMBL" id="FTOK01000008">
    <property type="protein sequence ID" value="SIS87527.1"/>
    <property type="molecule type" value="Genomic_DNA"/>
</dbReference>
<name>A0ABY1KWR3_9BACI</name>
<comment type="caution">
    <text evidence="2">The sequence shown here is derived from an EMBL/GenBank/DDBJ whole genome shotgun (WGS) entry which is preliminary data.</text>
</comment>
<accession>A0ABY1KWR3</accession>
<reference evidence="2 3" key="1">
    <citation type="submission" date="2017-01" db="EMBL/GenBank/DDBJ databases">
        <authorList>
            <person name="Varghese N."/>
            <person name="Submissions S."/>
        </authorList>
    </citation>
    <scope>NUCLEOTIDE SEQUENCE [LARGE SCALE GENOMIC DNA]</scope>
    <source>
        <strain evidence="2 3">DSM 22782</strain>
    </source>
</reference>
<feature type="region of interest" description="Disordered" evidence="1">
    <location>
        <begin position="34"/>
        <end position="53"/>
    </location>
</feature>
<sequence length="53" mass="6066">MVASLFIILFTVFSTFVVLAAGNEFMTRMKNRADRNRLSQEPLQQPVFETGSR</sequence>
<evidence type="ECO:0000313" key="2">
    <source>
        <dbReference type="EMBL" id="SIS87527.1"/>
    </source>
</evidence>
<evidence type="ECO:0000313" key="3">
    <source>
        <dbReference type="Proteomes" id="UP000199777"/>
    </source>
</evidence>
<gene>
    <name evidence="2" type="ORF">SAMN05421758_10815</name>
</gene>
<keyword evidence="3" id="KW-1185">Reference proteome</keyword>